<gene>
    <name evidence="5" type="ORF">TEA_001179</name>
</gene>
<protein>
    <recommendedName>
        <fullName evidence="4">BAH domain-containing protein</fullName>
    </recommendedName>
</protein>
<evidence type="ECO:0000259" key="4">
    <source>
        <dbReference type="PROSITE" id="PS51038"/>
    </source>
</evidence>
<reference evidence="5 6" key="1">
    <citation type="journal article" date="2018" name="Proc. Natl. Acad. Sci. U.S.A.">
        <title>Draft genome sequence of Camellia sinensis var. sinensis provides insights into the evolution of the tea genome and tea quality.</title>
        <authorList>
            <person name="Wei C."/>
            <person name="Yang H."/>
            <person name="Wang S."/>
            <person name="Zhao J."/>
            <person name="Liu C."/>
            <person name="Gao L."/>
            <person name="Xia E."/>
            <person name="Lu Y."/>
            <person name="Tai Y."/>
            <person name="She G."/>
            <person name="Sun J."/>
            <person name="Cao H."/>
            <person name="Tong W."/>
            <person name="Gao Q."/>
            <person name="Li Y."/>
            <person name="Deng W."/>
            <person name="Jiang X."/>
            <person name="Wang W."/>
            <person name="Chen Q."/>
            <person name="Zhang S."/>
            <person name="Li H."/>
            <person name="Wu J."/>
            <person name="Wang P."/>
            <person name="Li P."/>
            <person name="Shi C."/>
            <person name="Zheng F."/>
            <person name="Jian J."/>
            <person name="Huang B."/>
            <person name="Shan D."/>
            <person name="Shi M."/>
            <person name="Fang C."/>
            <person name="Yue Y."/>
            <person name="Li F."/>
            <person name="Li D."/>
            <person name="Wei S."/>
            <person name="Han B."/>
            <person name="Jiang C."/>
            <person name="Yin Y."/>
            <person name="Xia T."/>
            <person name="Zhang Z."/>
            <person name="Bennetzen J.L."/>
            <person name="Zhao S."/>
            <person name="Wan X."/>
        </authorList>
    </citation>
    <scope>NUCLEOTIDE SEQUENCE [LARGE SCALE GENOMIC DNA]</scope>
    <source>
        <strain evidence="6">cv. Shuchazao</strain>
        <tissue evidence="5">Leaf</tissue>
    </source>
</reference>
<evidence type="ECO:0000256" key="1">
    <source>
        <dbReference type="ARBA" id="ARBA00004123"/>
    </source>
</evidence>
<accession>A0A4S4E604</accession>
<feature type="domain" description="BAH" evidence="4">
    <location>
        <begin position="1"/>
        <end position="56"/>
    </location>
</feature>
<dbReference type="GO" id="GO:0006260">
    <property type="term" value="P:DNA replication"/>
    <property type="evidence" value="ECO:0007669"/>
    <property type="project" value="UniProtKB-KW"/>
</dbReference>
<dbReference type="InterPro" id="IPR036224">
    <property type="entry name" value="GINS_bundle-like_dom_sf"/>
</dbReference>
<dbReference type="PROSITE" id="PS51038">
    <property type="entry name" value="BAH"/>
    <property type="match status" value="1"/>
</dbReference>
<dbReference type="Pfam" id="PF05916">
    <property type="entry name" value="Sld5"/>
    <property type="match status" value="1"/>
</dbReference>
<comment type="caution">
    <text evidence="5">The sequence shown here is derived from an EMBL/GenBank/DDBJ whole genome shotgun (WGS) entry which is preliminary data.</text>
</comment>
<dbReference type="Gene3D" id="1.20.58.1030">
    <property type="match status" value="1"/>
</dbReference>
<dbReference type="InterPro" id="IPR043151">
    <property type="entry name" value="BAH_sf"/>
</dbReference>
<organism evidence="5 6">
    <name type="scientific">Camellia sinensis var. sinensis</name>
    <name type="common">China tea</name>
    <dbReference type="NCBI Taxonomy" id="542762"/>
    <lineage>
        <taxon>Eukaryota</taxon>
        <taxon>Viridiplantae</taxon>
        <taxon>Streptophyta</taxon>
        <taxon>Embryophyta</taxon>
        <taxon>Tracheophyta</taxon>
        <taxon>Spermatophyta</taxon>
        <taxon>Magnoliopsida</taxon>
        <taxon>eudicotyledons</taxon>
        <taxon>Gunneridae</taxon>
        <taxon>Pentapetalae</taxon>
        <taxon>asterids</taxon>
        <taxon>Ericales</taxon>
        <taxon>Theaceae</taxon>
        <taxon>Camellia</taxon>
    </lineage>
</organism>
<proteinExistence type="predicted"/>
<dbReference type="STRING" id="542762.A0A4S4E604"/>
<sequence>MLFLSDHYGVQSAHMIEGKCIVHTFKNYTKLENVGAEDYFCRFKYKAATGGFTPDRVALFIRGPFLLTLIRCFLSSWNDISQSDIISAMREVLNYVPLKEDCKMQLTLELTRLKCYHILDNLTLEAVKDIKIQELHRFVDGVSSDESKAEDATAMLYDFANGIVDGLHVLSGLKGDAMDSGTGMEDYESLISTTDAEELLKRAWRTENRSTCSGCAGINCKYGAGGGNAVLMVLLKEMLNSSWPLLGYSNTEETVDESMASGIDLLTVSLYQMELDRTLFLLRSYLRIHLQKIEKYMVHIHKTTELWNRLSKQEQKFAKSGEEDPMDLDPNDVYAVQYNSIKPLVTVCGWLAGQLDKQLGGRSD</sequence>
<dbReference type="EMBL" id="SDRB02007704">
    <property type="protein sequence ID" value="THG10795.1"/>
    <property type="molecule type" value="Genomic_DNA"/>
</dbReference>
<dbReference type="PANTHER" id="PTHR46364">
    <property type="entry name" value="OS08G0421900 PROTEIN"/>
    <property type="match status" value="1"/>
</dbReference>
<evidence type="ECO:0000313" key="6">
    <source>
        <dbReference type="Proteomes" id="UP000306102"/>
    </source>
</evidence>
<evidence type="ECO:0000313" key="5">
    <source>
        <dbReference type="EMBL" id="THG10795.1"/>
    </source>
</evidence>
<dbReference type="Proteomes" id="UP000306102">
    <property type="component" value="Unassembled WGS sequence"/>
</dbReference>
<evidence type="ECO:0000256" key="3">
    <source>
        <dbReference type="ARBA" id="ARBA00023242"/>
    </source>
</evidence>
<dbReference type="InterPro" id="IPR021151">
    <property type="entry name" value="GINS_A"/>
</dbReference>
<dbReference type="AlphaFoldDB" id="A0A4S4E604"/>
<evidence type="ECO:0000256" key="2">
    <source>
        <dbReference type="ARBA" id="ARBA00022705"/>
    </source>
</evidence>
<dbReference type="InterPro" id="IPR001025">
    <property type="entry name" value="BAH_dom"/>
</dbReference>
<keyword evidence="2" id="KW-0235">DNA replication</keyword>
<dbReference type="GO" id="GO:0003682">
    <property type="term" value="F:chromatin binding"/>
    <property type="evidence" value="ECO:0007669"/>
    <property type="project" value="InterPro"/>
</dbReference>
<keyword evidence="3" id="KW-0539">Nucleus</keyword>
<dbReference type="InterPro" id="IPR038749">
    <property type="entry name" value="Sld5_GINS_A"/>
</dbReference>
<dbReference type="SUPFAM" id="SSF158573">
    <property type="entry name" value="GINS helical bundle-like"/>
    <property type="match status" value="1"/>
</dbReference>
<dbReference type="GO" id="GO:0005634">
    <property type="term" value="C:nucleus"/>
    <property type="evidence" value="ECO:0007669"/>
    <property type="project" value="UniProtKB-SubCell"/>
</dbReference>
<name>A0A4S4E604_CAMSN</name>
<dbReference type="CDD" id="cd11711">
    <property type="entry name" value="GINS_A_Sld5"/>
    <property type="match status" value="1"/>
</dbReference>
<keyword evidence="6" id="KW-1185">Reference proteome</keyword>
<comment type="subcellular location">
    <subcellularLocation>
        <location evidence="1">Nucleus</location>
    </subcellularLocation>
</comment>
<dbReference type="Gene3D" id="2.30.30.490">
    <property type="match status" value="1"/>
</dbReference>